<dbReference type="RefSeq" id="WP_264716320.1">
    <property type="nucleotide sequence ID" value="NZ_JAPDNT010000036.1"/>
</dbReference>
<dbReference type="Proteomes" id="UP001165679">
    <property type="component" value="Unassembled WGS sequence"/>
</dbReference>
<dbReference type="InterPro" id="IPR012334">
    <property type="entry name" value="Pectin_lyas_fold"/>
</dbReference>
<feature type="domain" description="Right handed beta helix" evidence="2">
    <location>
        <begin position="240"/>
        <end position="374"/>
    </location>
</feature>
<proteinExistence type="predicted"/>
<dbReference type="SMART" id="SM00710">
    <property type="entry name" value="PbH1"/>
    <property type="match status" value="8"/>
</dbReference>
<reference evidence="3" key="2">
    <citation type="submission" date="2022-10" db="EMBL/GenBank/DDBJ databases">
        <authorList>
            <person name="Trinh H.N."/>
        </authorList>
    </citation>
    <scope>NUCLEOTIDE SEQUENCE</scope>
    <source>
        <strain evidence="3">RN2-1</strain>
    </source>
</reference>
<dbReference type="AlphaFoldDB" id="A0AA41YR89"/>
<feature type="chain" id="PRO_5041392668" evidence="1">
    <location>
        <begin position="20"/>
        <end position="965"/>
    </location>
</feature>
<feature type="signal peptide" evidence="1">
    <location>
        <begin position="1"/>
        <end position="19"/>
    </location>
</feature>
<evidence type="ECO:0000313" key="3">
    <source>
        <dbReference type="EMBL" id="MCW3477375.1"/>
    </source>
</evidence>
<dbReference type="InterPro" id="IPR039448">
    <property type="entry name" value="Beta_helix"/>
</dbReference>
<name>A0AA41YR89_9PROT</name>
<sequence length="965" mass="99462">MHRLIVFVAALSFAAGARAQSPTFQSLTVTGGITANGLPAASSVAGADSLWVIQGSPGTTRKAPLSLVLGDVLPSALTSGMITGALGYIPIQPGADVSTSTVTAPGGVARTTAAMAGDVINVLNLSPSINNGTTLAATTINAAITAANAMPFGGEVYLPAGKYHVDVSVQNIILKSNVHLRGAGAGKTIIDIDDTNGTLNSIGVIANPQRTNIRVSGITFQGRRPQGVVASGNNLVVPLKATLVNIQASTNIDVYGCEFLDSNNVSLLISKDGSNNIRVRDNRVARSNLDSIAVWNSSNVLIDGNQIEQSGDDSISASEGDGDAAPVRTNVIITNNRVTDGTGGIKINGARSASIRGNKLQRMNTGITVAFGQGGGNSPVYGVDIADNIVEDIYSLAPVLNTAPGGVPLTSYIKIFGSAKQAGTAVFPAWAQSTPYTAGTIVSTNNSAGQNLYLAFANGTSASSGNGPVATLRNNGIVDGTTAWTYLGPAWTDPGISAPGTPIPPWVASKQTFYGQTASNGGNAYIVKSVSALGAQASPATFFVGGSGTSLVDGNITWIWVSGIGNQAYVTGDRYYLGDKITQGANSYQAVVIKAFTASSGGPTGTGTGIVDGDVVWAYTGPAAPGTFTPLWGSNGPGQFHRTRQFNTQNVYPQNIGANMPSPGAYWITVRGNKLTRTLPDVTSLSQWGYGTTREAGQYGSFKTAVTNRFLNMAGIYIAGAMRNSEISDNIIQIGMSTGESIVDAGSNGIQFDPNIQDLALDGLKIRNNTIVGFGNAGIAFPVNIATQQRILVEGNIIEADPYFTSAARSPAGSNTWLSSGPTGIVLNGTSGLLIARNHFRHMVAPITGSGTYTAIGNLVYGRPAAIGYSASNQGVGTTYAAGVGWDYIIEESDPTSAAFGQMLQARVHTASAQPTTGYWIVGQFVANSAVTAAGGKILMGWLRLTTGNGHVTNTDWTPVYSTSS</sequence>
<dbReference type="Pfam" id="PF13229">
    <property type="entry name" value="Beta_helix"/>
    <property type="match status" value="1"/>
</dbReference>
<evidence type="ECO:0000256" key="1">
    <source>
        <dbReference type="SAM" id="SignalP"/>
    </source>
</evidence>
<gene>
    <name evidence="3" type="ORF">OL599_22660</name>
</gene>
<dbReference type="InterPro" id="IPR011050">
    <property type="entry name" value="Pectin_lyase_fold/virulence"/>
</dbReference>
<dbReference type="InterPro" id="IPR006626">
    <property type="entry name" value="PbH1"/>
</dbReference>
<dbReference type="Gene3D" id="2.160.20.10">
    <property type="entry name" value="Single-stranded right-handed beta-helix, Pectin lyase-like"/>
    <property type="match status" value="2"/>
</dbReference>
<evidence type="ECO:0000313" key="4">
    <source>
        <dbReference type="Proteomes" id="UP001165679"/>
    </source>
</evidence>
<comment type="caution">
    <text evidence="3">The sequence shown here is derived from an EMBL/GenBank/DDBJ whole genome shotgun (WGS) entry which is preliminary data.</text>
</comment>
<organism evidence="3 4">
    <name type="scientific">Limobrevibacterium gyesilva</name>
    <dbReference type="NCBI Taxonomy" id="2991712"/>
    <lineage>
        <taxon>Bacteria</taxon>
        <taxon>Pseudomonadati</taxon>
        <taxon>Pseudomonadota</taxon>
        <taxon>Alphaproteobacteria</taxon>
        <taxon>Acetobacterales</taxon>
        <taxon>Acetobacteraceae</taxon>
        <taxon>Limobrevibacterium</taxon>
    </lineage>
</organism>
<evidence type="ECO:0000259" key="2">
    <source>
        <dbReference type="Pfam" id="PF13229"/>
    </source>
</evidence>
<keyword evidence="1" id="KW-0732">Signal</keyword>
<dbReference type="SUPFAM" id="SSF51126">
    <property type="entry name" value="Pectin lyase-like"/>
    <property type="match status" value="1"/>
</dbReference>
<accession>A0AA41YR89</accession>
<dbReference type="EMBL" id="JAPDNT010000036">
    <property type="protein sequence ID" value="MCW3477375.1"/>
    <property type="molecule type" value="Genomic_DNA"/>
</dbReference>
<keyword evidence="4" id="KW-1185">Reference proteome</keyword>
<reference evidence="3" key="1">
    <citation type="submission" date="2022-09" db="EMBL/GenBank/DDBJ databases">
        <title>Rhodovastum sp. nov. RN2-1 isolated from soil in Seongnam, South Korea.</title>
        <authorList>
            <person name="Le N.T."/>
        </authorList>
    </citation>
    <scope>NUCLEOTIDE SEQUENCE</scope>
    <source>
        <strain evidence="3">RN2-1</strain>
    </source>
</reference>
<protein>
    <submittedName>
        <fullName evidence="3">Right-handed parallel beta-helix repeat-containing protein</fullName>
    </submittedName>
</protein>